<name>A0A640WG46_9GAMM</name>
<accession>A0A640WG46</accession>
<gene>
    <name evidence="1" type="ORF">F0A16_07800</name>
</gene>
<evidence type="ECO:0000313" key="2">
    <source>
        <dbReference type="Proteomes" id="UP000466024"/>
    </source>
</evidence>
<comment type="caution">
    <text evidence="1">The sequence shown here is derived from an EMBL/GenBank/DDBJ whole genome shotgun (WGS) entry which is preliminary data.</text>
</comment>
<protein>
    <submittedName>
        <fullName evidence="1">DUF2501 domain-containing protein</fullName>
    </submittedName>
</protein>
<proteinExistence type="predicted"/>
<dbReference type="InterPro" id="IPR019637">
    <property type="entry name" value="DUF2501"/>
</dbReference>
<sequence length="190" mass="20102">MPLEFSIFVRRCQKWTPEIDAARVDMCFGTYRGIERLPTQMEIYCMDIRIRTVALASLVGLMSIGTAHAQSLDSLKEKGSEMMSGGDSAGLLSSLSSGSFSPSSMTNLTGVLSYCQENGYLGDSADGVKDKVMEAAGISSEPTDVSDYQEGKEGVLQGDGESFDLSSLGDKAGEKACGMVADKATSFIGG</sequence>
<evidence type="ECO:0000313" key="1">
    <source>
        <dbReference type="EMBL" id="KAA0019229.1"/>
    </source>
</evidence>
<dbReference type="EMBL" id="VTPX01000003">
    <property type="protein sequence ID" value="KAA0019229.1"/>
    <property type="molecule type" value="Genomic_DNA"/>
</dbReference>
<dbReference type="Pfam" id="PF10696">
    <property type="entry name" value="DUF2501"/>
    <property type="match status" value="1"/>
</dbReference>
<reference evidence="1 2" key="1">
    <citation type="submission" date="2019-08" db="EMBL/GenBank/DDBJ databases">
        <title>Bioinformatics analysis of the strain L3 and L5.</title>
        <authorList>
            <person name="Li X."/>
        </authorList>
    </citation>
    <scope>NUCLEOTIDE SEQUENCE [LARGE SCALE GENOMIC DNA]</scope>
    <source>
        <strain evidence="1 2">L3</strain>
    </source>
</reference>
<dbReference type="AlphaFoldDB" id="A0A640WG46"/>
<dbReference type="Proteomes" id="UP000466024">
    <property type="component" value="Unassembled WGS sequence"/>
</dbReference>
<keyword evidence="2" id="KW-1185">Reference proteome</keyword>
<organism evidence="1 2">
    <name type="scientific">Salinicola corii</name>
    <dbReference type="NCBI Taxonomy" id="2606937"/>
    <lineage>
        <taxon>Bacteria</taxon>
        <taxon>Pseudomonadati</taxon>
        <taxon>Pseudomonadota</taxon>
        <taxon>Gammaproteobacteria</taxon>
        <taxon>Oceanospirillales</taxon>
        <taxon>Halomonadaceae</taxon>
        <taxon>Salinicola</taxon>
    </lineage>
</organism>